<evidence type="ECO:0000256" key="2">
    <source>
        <dbReference type="ARBA" id="ARBA00022801"/>
    </source>
</evidence>
<evidence type="ECO:0000259" key="4">
    <source>
        <dbReference type="PROSITE" id="PS51677"/>
    </source>
</evidence>
<keyword evidence="6" id="KW-1185">Reference proteome</keyword>
<dbReference type="InterPro" id="IPR050248">
    <property type="entry name" value="Polysacc_deacetylase_ArnD"/>
</dbReference>
<accession>A0ABW3HRJ7</accession>
<evidence type="ECO:0000313" key="5">
    <source>
        <dbReference type="EMBL" id="MFD0960177.1"/>
    </source>
</evidence>
<dbReference type="PROSITE" id="PS51257">
    <property type="entry name" value="PROKAR_LIPOPROTEIN"/>
    <property type="match status" value="1"/>
</dbReference>
<dbReference type="SUPFAM" id="SSF88713">
    <property type="entry name" value="Glycoside hydrolase/deacetylase"/>
    <property type="match status" value="1"/>
</dbReference>
<reference evidence="6" key="1">
    <citation type="journal article" date="2019" name="Int. J. Syst. Evol. Microbiol.">
        <title>The Global Catalogue of Microorganisms (GCM) 10K type strain sequencing project: providing services to taxonomists for standard genome sequencing and annotation.</title>
        <authorList>
            <consortium name="The Broad Institute Genomics Platform"/>
            <consortium name="The Broad Institute Genome Sequencing Center for Infectious Disease"/>
            <person name="Wu L."/>
            <person name="Ma J."/>
        </authorList>
    </citation>
    <scope>NUCLEOTIDE SEQUENCE [LARGE SCALE GENOMIC DNA]</scope>
    <source>
        <strain evidence="6">CCUG 59129</strain>
    </source>
</reference>
<dbReference type="PANTHER" id="PTHR10587">
    <property type="entry name" value="GLYCOSYL TRANSFERASE-RELATED"/>
    <property type="match status" value="1"/>
</dbReference>
<dbReference type="Pfam" id="PF01522">
    <property type="entry name" value="Polysacc_deac_1"/>
    <property type="match status" value="1"/>
</dbReference>
<protein>
    <submittedName>
        <fullName evidence="5">Polysaccharide deacetylase family protein</fullName>
        <ecNumber evidence="5">3.-.-.-</ecNumber>
    </submittedName>
</protein>
<evidence type="ECO:0000313" key="6">
    <source>
        <dbReference type="Proteomes" id="UP001596989"/>
    </source>
</evidence>
<dbReference type="CDD" id="cd10917">
    <property type="entry name" value="CE4_NodB_like_6s_7s"/>
    <property type="match status" value="1"/>
</dbReference>
<dbReference type="EC" id="3.-.-.-" evidence="5"/>
<dbReference type="EMBL" id="JBHTJZ010000014">
    <property type="protein sequence ID" value="MFD0960177.1"/>
    <property type="molecule type" value="Genomic_DNA"/>
</dbReference>
<dbReference type="InterPro" id="IPR002509">
    <property type="entry name" value="NODB_dom"/>
</dbReference>
<name>A0ABW3HRJ7_9BACL</name>
<feature type="compositionally biased region" description="Polar residues" evidence="3">
    <location>
        <begin position="101"/>
        <end position="112"/>
    </location>
</feature>
<evidence type="ECO:0000256" key="1">
    <source>
        <dbReference type="ARBA" id="ARBA00022723"/>
    </source>
</evidence>
<feature type="domain" description="NodB homology" evidence="4">
    <location>
        <begin position="133"/>
        <end position="314"/>
    </location>
</feature>
<proteinExistence type="predicted"/>
<comment type="caution">
    <text evidence="5">The sequence shown here is derived from an EMBL/GenBank/DDBJ whole genome shotgun (WGS) entry which is preliminary data.</text>
</comment>
<organism evidence="5 6">
    <name type="scientific">Paenibacillus chungangensis</name>
    <dbReference type="NCBI Taxonomy" id="696535"/>
    <lineage>
        <taxon>Bacteria</taxon>
        <taxon>Bacillati</taxon>
        <taxon>Bacillota</taxon>
        <taxon>Bacilli</taxon>
        <taxon>Bacillales</taxon>
        <taxon>Paenibacillaceae</taxon>
        <taxon>Paenibacillus</taxon>
    </lineage>
</organism>
<sequence>MRKVTYNKRNYRKLAIVILSAAVMIWLAGCTTGQTISLSALVWTSDKGEVQDQGGLAAGNGGDGILISVTEPDRVKGDRFTGVNGNGNSVYIPRDEDSSYIEDNNSVNSSGQDQDDGGEVAPDQEKQKPGEKNVVALTFDDGPDNRYTTAILDILKEEGVKATFFVVGSQVEKHPEVLQRMHDEGHGIGNHSLGHENFRKLSRKQIIHNVARSDKAIEEVLGYSTKWFRAPYGALSKTLLEVLEEQDREHTGWTVDTRDWAGTSVKDMQEMIRHETKPGGILLMHSFGGKHIKNTVEMLPGAIKDLREMGYTFVTMDELEELGMLE</sequence>
<dbReference type="GO" id="GO:0016787">
    <property type="term" value="F:hydrolase activity"/>
    <property type="evidence" value="ECO:0007669"/>
    <property type="project" value="UniProtKB-KW"/>
</dbReference>
<keyword evidence="2 5" id="KW-0378">Hydrolase</keyword>
<feature type="region of interest" description="Disordered" evidence="3">
    <location>
        <begin position="77"/>
        <end position="131"/>
    </location>
</feature>
<gene>
    <name evidence="5" type="ORF">ACFQ2I_12325</name>
</gene>
<dbReference type="InterPro" id="IPR011330">
    <property type="entry name" value="Glyco_hydro/deAcase_b/a-brl"/>
</dbReference>
<dbReference type="Gene3D" id="3.20.20.370">
    <property type="entry name" value="Glycoside hydrolase/deacetylase"/>
    <property type="match status" value="1"/>
</dbReference>
<keyword evidence="1" id="KW-0479">Metal-binding</keyword>
<dbReference type="PANTHER" id="PTHR10587:SF133">
    <property type="entry name" value="CHITIN DEACETYLASE 1-RELATED"/>
    <property type="match status" value="1"/>
</dbReference>
<dbReference type="RefSeq" id="WP_377564549.1">
    <property type="nucleotide sequence ID" value="NZ_JBHTJZ010000014.1"/>
</dbReference>
<evidence type="ECO:0000256" key="3">
    <source>
        <dbReference type="SAM" id="MobiDB-lite"/>
    </source>
</evidence>
<dbReference type="PROSITE" id="PS51677">
    <property type="entry name" value="NODB"/>
    <property type="match status" value="1"/>
</dbReference>
<dbReference type="Proteomes" id="UP001596989">
    <property type="component" value="Unassembled WGS sequence"/>
</dbReference>